<proteinExistence type="predicted"/>
<protein>
    <submittedName>
        <fullName evidence="2">Uncharacterized protein</fullName>
    </submittedName>
</protein>
<feature type="region of interest" description="Disordered" evidence="1">
    <location>
        <begin position="156"/>
        <end position="184"/>
    </location>
</feature>
<evidence type="ECO:0000313" key="3">
    <source>
        <dbReference type="Proteomes" id="UP000787635"/>
    </source>
</evidence>
<dbReference type="RefSeq" id="WP_168034126.1">
    <property type="nucleotide sequence ID" value="NZ_JAAVNE010000044.1"/>
</dbReference>
<feature type="compositionally biased region" description="Basic and acidic residues" evidence="1">
    <location>
        <begin position="169"/>
        <end position="184"/>
    </location>
</feature>
<comment type="caution">
    <text evidence="2">The sequence shown here is derived from an EMBL/GenBank/DDBJ whole genome shotgun (WGS) entry which is preliminary data.</text>
</comment>
<keyword evidence="3" id="KW-1185">Reference proteome</keyword>
<name>A0ABX1E887_9PROT</name>
<gene>
    <name evidence="2" type="ORF">HEQ75_21235</name>
</gene>
<organism evidence="2 3">
    <name type="scientific">Falsiroseomonas selenitidurans</name>
    <dbReference type="NCBI Taxonomy" id="2716335"/>
    <lineage>
        <taxon>Bacteria</taxon>
        <taxon>Pseudomonadati</taxon>
        <taxon>Pseudomonadota</taxon>
        <taxon>Alphaproteobacteria</taxon>
        <taxon>Acetobacterales</taxon>
        <taxon>Roseomonadaceae</taxon>
        <taxon>Falsiroseomonas</taxon>
    </lineage>
</organism>
<dbReference type="Proteomes" id="UP000787635">
    <property type="component" value="Unassembled WGS sequence"/>
</dbReference>
<reference evidence="2 3" key="1">
    <citation type="submission" date="2020-03" db="EMBL/GenBank/DDBJ databases">
        <title>Roseomonas selenitidurans sp. nov. isolated from urban soil.</title>
        <authorList>
            <person name="Liu H."/>
        </authorList>
    </citation>
    <scope>NUCLEOTIDE SEQUENCE [LARGE SCALE GENOMIC DNA]</scope>
    <source>
        <strain evidence="2 3">BU-1</strain>
    </source>
</reference>
<accession>A0ABX1E887</accession>
<evidence type="ECO:0000256" key="1">
    <source>
        <dbReference type="SAM" id="MobiDB-lite"/>
    </source>
</evidence>
<evidence type="ECO:0000313" key="2">
    <source>
        <dbReference type="EMBL" id="NKC33399.1"/>
    </source>
</evidence>
<dbReference type="EMBL" id="JAAVNE010000044">
    <property type="protein sequence ID" value="NKC33399.1"/>
    <property type="molecule type" value="Genomic_DNA"/>
</dbReference>
<sequence>MTDTLDQAMSTGQFAQLVAEIEVAELERGAAIAPVFLWLWEHRVQVRGLLTAGTSWAALAAALGRIGIGDARGAAPSVEHCRAAWGRVVAFEPLVAGRSLERPAVAASAPAPAPPPPVAVAESAPRAAPAVAGGAGPAPAASPAGMALGEILAQRRRSALADPPPLDLAVRDRRPRRDSMGDMA</sequence>